<feature type="chain" id="PRO_5016130020" evidence="1">
    <location>
        <begin position="27"/>
        <end position="129"/>
    </location>
</feature>
<organism evidence="2 3">
    <name type="scientific">Micavibrio aeruginosavorus</name>
    <dbReference type="NCBI Taxonomy" id="349221"/>
    <lineage>
        <taxon>Bacteria</taxon>
        <taxon>Pseudomonadati</taxon>
        <taxon>Bdellovibrionota</taxon>
        <taxon>Bdellovibrionia</taxon>
        <taxon>Bdellovibrionales</taxon>
        <taxon>Pseudobdellovibrionaceae</taxon>
        <taxon>Micavibrio</taxon>
    </lineage>
</organism>
<keyword evidence="1" id="KW-0732">Signal</keyword>
<evidence type="ECO:0000256" key="1">
    <source>
        <dbReference type="SAM" id="SignalP"/>
    </source>
</evidence>
<dbReference type="Proteomes" id="UP000249739">
    <property type="component" value="Unassembled WGS sequence"/>
</dbReference>
<proteinExistence type="predicted"/>
<name>A0A2W5HUT6_9BACT</name>
<dbReference type="EMBL" id="QFOT01000002">
    <property type="protein sequence ID" value="PZP57399.1"/>
    <property type="molecule type" value="Genomic_DNA"/>
</dbReference>
<feature type="signal peptide" evidence="1">
    <location>
        <begin position="1"/>
        <end position="26"/>
    </location>
</feature>
<gene>
    <name evidence="2" type="ORF">DI586_00475</name>
</gene>
<comment type="caution">
    <text evidence="2">The sequence shown here is derived from an EMBL/GenBank/DDBJ whole genome shotgun (WGS) entry which is preliminary data.</text>
</comment>
<evidence type="ECO:0000313" key="2">
    <source>
        <dbReference type="EMBL" id="PZP57399.1"/>
    </source>
</evidence>
<sequence length="129" mass="14256">MKTMKMRRLYFAIPVVLLALAMPAKAGTRYLASMPDIPLMAQMNEIKDSRVVFDKAEGRIVEEVVKSANISAAEVLKFYHETLPALGWTSQGMSGSLARFSRNGEQLIVNLEKLQAEGLVSFAVSPNRP</sequence>
<dbReference type="AlphaFoldDB" id="A0A2W5HUT6"/>
<evidence type="ECO:0000313" key="3">
    <source>
        <dbReference type="Proteomes" id="UP000249739"/>
    </source>
</evidence>
<reference evidence="2 3" key="1">
    <citation type="submission" date="2017-08" db="EMBL/GenBank/DDBJ databases">
        <title>Infants hospitalized years apart are colonized by the same room-sourced microbial strains.</title>
        <authorList>
            <person name="Brooks B."/>
            <person name="Olm M.R."/>
            <person name="Firek B.A."/>
            <person name="Baker R."/>
            <person name="Thomas B.C."/>
            <person name="Morowitz M.J."/>
            <person name="Banfield J.F."/>
        </authorList>
    </citation>
    <scope>NUCLEOTIDE SEQUENCE [LARGE SCALE GENOMIC DNA]</scope>
    <source>
        <strain evidence="2">S2_006_000_R2_64</strain>
    </source>
</reference>
<protein>
    <submittedName>
        <fullName evidence="2">Uncharacterized protein</fullName>
    </submittedName>
</protein>
<accession>A0A2W5HUT6</accession>